<name>A0A7S0M6S0_9CRYP</name>
<protein>
    <submittedName>
        <fullName evidence="2">Uncharacterized protein</fullName>
    </submittedName>
</protein>
<evidence type="ECO:0000256" key="1">
    <source>
        <dbReference type="SAM" id="MobiDB-lite"/>
    </source>
</evidence>
<dbReference type="EMBL" id="HBEZ01016383">
    <property type="protein sequence ID" value="CAD8631395.1"/>
    <property type="molecule type" value="Transcribed_RNA"/>
</dbReference>
<organism evidence="2">
    <name type="scientific">Cryptomonas curvata</name>
    <dbReference type="NCBI Taxonomy" id="233186"/>
    <lineage>
        <taxon>Eukaryota</taxon>
        <taxon>Cryptophyceae</taxon>
        <taxon>Cryptomonadales</taxon>
        <taxon>Cryptomonadaceae</taxon>
        <taxon>Cryptomonas</taxon>
    </lineage>
</organism>
<reference evidence="2" key="1">
    <citation type="submission" date="2021-01" db="EMBL/GenBank/DDBJ databases">
        <authorList>
            <person name="Corre E."/>
            <person name="Pelletier E."/>
            <person name="Niang G."/>
            <person name="Scheremetjew M."/>
            <person name="Finn R."/>
            <person name="Kale V."/>
            <person name="Holt S."/>
            <person name="Cochrane G."/>
            <person name="Meng A."/>
            <person name="Brown T."/>
            <person name="Cohen L."/>
        </authorList>
    </citation>
    <scope>NUCLEOTIDE SEQUENCE</scope>
    <source>
        <strain evidence="2">CCAP979/52</strain>
    </source>
</reference>
<gene>
    <name evidence="2" type="ORF">CCUR1050_LOCUS9075</name>
</gene>
<proteinExistence type="predicted"/>
<feature type="region of interest" description="Disordered" evidence="1">
    <location>
        <begin position="95"/>
        <end position="117"/>
    </location>
</feature>
<sequence>MLSVAGRGRVMDGRTFLLDGHVQWPSEALDPRSQVGQWLPWTTGVHKMESPNFGSEALQKASEKRAGSKRQRPENSAFPYPPSYCTLIPSCPSIPSSSIAPKSDPDDSESSINNQKN</sequence>
<dbReference type="AlphaFoldDB" id="A0A7S0M6S0"/>
<evidence type="ECO:0000313" key="2">
    <source>
        <dbReference type="EMBL" id="CAD8631395.1"/>
    </source>
</evidence>
<feature type="region of interest" description="Disordered" evidence="1">
    <location>
        <begin position="49"/>
        <end position="81"/>
    </location>
</feature>
<accession>A0A7S0M6S0</accession>